<dbReference type="InterPro" id="IPR029510">
    <property type="entry name" value="Ald_DH_CS_GLU"/>
</dbReference>
<dbReference type="InterPro" id="IPR015590">
    <property type="entry name" value="Aldehyde_DH_dom"/>
</dbReference>
<dbReference type="PROSITE" id="PS00070">
    <property type="entry name" value="ALDEHYDE_DEHYDR_CYS"/>
    <property type="match status" value="1"/>
</dbReference>
<dbReference type="InterPro" id="IPR016163">
    <property type="entry name" value="Ald_DH_C"/>
</dbReference>
<dbReference type="Gene3D" id="3.20.20.220">
    <property type="match status" value="1"/>
</dbReference>
<evidence type="ECO:0000256" key="5">
    <source>
        <dbReference type="ARBA" id="ARBA00048142"/>
    </source>
</evidence>
<dbReference type="PIRSF" id="PIRSF000197">
    <property type="entry name" value="Bifunct_PutA"/>
    <property type="match status" value="1"/>
</dbReference>
<feature type="active site" evidence="6 7">
    <location>
        <position position="734"/>
    </location>
</feature>
<evidence type="ECO:0000256" key="2">
    <source>
        <dbReference type="ARBA" id="ARBA00012884"/>
    </source>
</evidence>
<dbReference type="Pfam" id="PF00171">
    <property type="entry name" value="Aldedh"/>
    <property type="match status" value="1"/>
</dbReference>
<evidence type="ECO:0000259" key="9">
    <source>
        <dbReference type="Pfam" id="PF00171"/>
    </source>
</evidence>
<evidence type="ECO:0000256" key="6">
    <source>
        <dbReference type="PIRSR" id="PIRSR000197-1"/>
    </source>
</evidence>
<feature type="domain" description="Aldehyde dehydrogenase" evidence="9">
    <location>
        <begin position="519"/>
        <end position="958"/>
    </location>
</feature>
<feature type="active site" evidence="6">
    <location>
        <position position="768"/>
    </location>
</feature>
<dbReference type="GO" id="GO:0010133">
    <property type="term" value="P:L-proline catabolic process to L-glutamate"/>
    <property type="evidence" value="ECO:0007669"/>
    <property type="project" value="UniProtKB-UniPathway"/>
</dbReference>
<dbReference type="GO" id="GO:0009898">
    <property type="term" value="C:cytoplasmic side of plasma membrane"/>
    <property type="evidence" value="ECO:0007669"/>
    <property type="project" value="TreeGrafter"/>
</dbReference>
<comment type="caution">
    <text evidence="11">The sequence shown here is derived from an EMBL/GenBank/DDBJ whole genome shotgun (WGS) entry which is preliminary data.</text>
</comment>
<evidence type="ECO:0000256" key="8">
    <source>
        <dbReference type="RuleBase" id="RU003345"/>
    </source>
</evidence>
<dbReference type="Pfam" id="PF01619">
    <property type="entry name" value="Pro_dh"/>
    <property type="match status" value="1"/>
</dbReference>
<dbReference type="UniPathway" id="UPA00261">
    <property type="reaction ID" value="UER00373"/>
</dbReference>
<dbReference type="PANTHER" id="PTHR42862">
    <property type="entry name" value="DELTA-1-PYRROLINE-5-CARBOXYLATE DEHYDROGENASE 1, ISOFORM A-RELATED"/>
    <property type="match status" value="1"/>
</dbReference>
<comment type="similarity">
    <text evidence="8">Belongs to the aldehyde dehydrogenase family.</text>
</comment>
<dbReference type="SUPFAM" id="SSF51730">
    <property type="entry name" value="FAD-linked oxidoreductase"/>
    <property type="match status" value="1"/>
</dbReference>
<gene>
    <name evidence="11" type="ORF">F4V45_01710</name>
</gene>
<evidence type="ECO:0000256" key="4">
    <source>
        <dbReference type="ARBA" id="ARBA00023027"/>
    </source>
</evidence>
<organism evidence="11 12">
    <name type="scientific">Helicobacter canis</name>
    <dbReference type="NCBI Taxonomy" id="29419"/>
    <lineage>
        <taxon>Bacteria</taxon>
        <taxon>Pseudomonadati</taxon>
        <taxon>Campylobacterota</taxon>
        <taxon>Epsilonproteobacteria</taxon>
        <taxon>Campylobacterales</taxon>
        <taxon>Helicobacteraceae</taxon>
        <taxon>Helicobacter</taxon>
    </lineage>
</organism>
<dbReference type="InterPro" id="IPR025703">
    <property type="entry name" value="Bifunct_PutA"/>
</dbReference>
<evidence type="ECO:0000259" key="10">
    <source>
        <dbReference type="Pfam" id="PF01619"/>
    </source>
</evidence>
<reference evidence="11 12" key="1">
    <citation type="submission" date="2019-09" db="EMBL/GenBank/DDBJ databases">
        <title>Draft genome sequence of various Type strains from the CCUG.</title>
        <authorList>
            <person name="Pineiro-Iglesias B."/>
            <person name="Tunovic T."/>
            <person name="Unosson C."/>
            <person name="Inganas E."/>
            <person name="Ohlen M."/>
            <person name="Cardew S."/>
            <person name="Jensie-Markopoulos S."/>
            <person name="Salva-Serra F."/>
            <person name="Jaen-Luchoro D."/>
            <person name="Karlsson R."/>
            <person name="Svensson-Stadler L."/>
            <person name="Chun J."/>
            <person name="Moore E."/>
        </authorList>
    </citation>
    <scope>NUCLEOTIDE SEQUENCE [LARGE SCALE GENOMIC DNA]</scope>
    <source>
        <strain evidence="11 12">CCUG 32756T</strain>
    </source>
</reference>
<name>A0A5M9QV57_9HELI</name>
<dbReference type="InterPro" id="IPR016161">
    <property type="entry name" value="Ald_DH/histidinol_DH"/>
</dbReference>
<sequence>MIQQSLSLAEKLQSQIQSNLSASERQFHAKMQKLLNKPSNKVMLIELLDRSFRCKDKKASFELIGHTLNKFGIADFFSPFEKFLLFSFLNFGRLAPKLSVPFFVSHLRDDTKAMVLDSSESSLAPHIAKRKKEHNITLNVNLIGEEVLGEVESQYRMQKYEEALKSSYITYISIKITTIFSQINIIDFDYSKEEVVKRLDKLYTLALEEQKRQGVRKFINLDMEEFRDLELTVAAFMESVSKFDIKAGIVLQAYIPDSYEYLKKLLAFSKERVLKGMQPIKIRFVKGANMESEETIASQKGWELPTFSRKIDTDSNYNKMLDLVLEDENYKYINVGIASHNIFEIAYAYTRINEAGAGESFTFEMLEGMSLQCSYELSKMHDLILYAPVCDAAHFNNAIAYLVRRLDENTSEDNFMRYFFNLKVGSKEWQEQKELFLHALEGIKTLDNSTHRKQDRSQISKAASSYETKTFTNESDTDFILPQNRLWAQNIKAKYENLANYDVYPVAGELDFAQANLHALEIKEKITNRPIGKAYLAGEAQIKQALQIAKNSHFPTTSFDSIYQTLSKVAKLMRERRGDLIGIAALETGKTFLEIDPEVSEAIDFIEFYPHSLETLQKQNPNTTFKPKGIGVTIAPWNFPVGISAGTIAAPLAAGNVVIYKPSSLSTLTGFMLCQCFWDAGIPKDALIFLPAKGSDISTHLLRDEAVKFSILTGGEETAYAMLQANPTLLLSAETGGKNATIVSKFADRDSAVKNIIHSAFSNSGQKCSATSLLVLEDEVYKDKEFKKALVDAAQSLAVGSPFVLKNKLGALCDKPSQKLLKAINELEAGEEWALKPTFINENPHLMTPGIKYGVKKGAFTHINELFAPILSVMRAKDLQEAIAIVNATGYGLTAGFESLDEREWEYFHTHIEAGNIYINKPTTGAIVLRQPFGGVKKSAIGFGRKVGIYNYITQFMDIEAKTDTNLLDSPLASALEKLSKASDESTQAALANAALMAKSYAYHYKHEFSVAKDYVNIRGEDNLFSYTRIKNLAFRVCEQDSLQDILGVIIGCNTLGLSPLVSYEKKVDSRACDTNAQNEDSRAVIALAQKVCQMADLAADFVAESSDEFIAKLPLFERVRYHAKAEQNIPIYQAAAKQARIIIRDKPLLNGRFELLYYYNEKALSISYHRYGNLGVRALSTKKSSTLS</sequence>
<dbReference type="InterPro" id="IPR016162">
    <property type="entry name" value="Ald_DH_N"/>
</dbReference>
<keyword evidence="3 8" id="KW-0560">Oxidoreductase</keyword>
<evidence type="ECO:0000256" key="3">
    <source>
        <dbReference type="ARBA" id="ARBA00023002"/>
    </source>
</evidence>
<dbReference type="GO" id="GO:0003700">
    <property type="term" value="F:DNA-binding transcription factor activity"/>
    <property type="evidence" value="ECO:0007669"/>
    <property type="project" value="InterPro"/>
</dbReference>
<feature type="domain" description="Proline dehydrogenase" evidence="10">
    <location>
        <begin position="128"/>
        <end position="417"/>
    </location>
</feature>
<dbReference type="Gene3D" id="3.40.605.10">
    <property type="entry name" value="Aldehyde Dehydrogenase, Chain A, domain 1"/>
    <property type="match status" value="1"/>
</dbReference>
<proteinExistence type="inferred from homology"/>
<dbReference type="GO" id="GO:0004657">
    <property type="term" value="F:proline dehydrogenase activity"/>
    <property type="evidence" value="ECO:0007669"/>
    <property type="project" value="InterPro"/>
</dbReference>
<evidence type="ECO:0000256" key="7">
    <source>
        <dbReference type="PROSITE-ProRule" id="PRU10007"/>
    </source>
</evidence>
<dbReference type="PROSITE" id="PS00687">
    <property type="entry name" value="ALDEHYDE_DEHYDR_GLU"/>
    <property type="match status" value="1"/>
</dbReference>
<comment type="pathway">
    <text evidence="1">Amino-acid degradation; L-proline degradation into L-glutamate; L-glutamate from L-proline: step 2/2.</text>
</comment>
<dbReference type="Gene3D" id="3.40.309.10">
    <property type="entry name" value="Aldehyde Dehydrogenase, Chain A, domain 2"/>
    <property type="match status" value="1"/>
</dbReference>
<dbReference type="InterPro" id="IPR002872">
    <property type="entry name" value="Proline_DH_dom"/>
</dbReference>
<accession>A0A5M9QV57</accession>
<keyword evidence="4" id="KW-0520">NAD</keyword>
<evidence type="ECO:0000313" key="12">
    <source>
        <dbReference type="Proteomes" id="UP000323707"/>
    </source>
</evidence>
<dbReference type="InterPro" id="IPR016160">
    <property type="entry name" value="Ald_DH_CS_CYS"/>
</dbReference>
<dbReference type="InterPro" id="IPR050485">
    <property type="entry name" value="Proline_metab_enzyme"/>
</dbReference>
<dbReference type="SUPFAM" id="SSF53720">
    <property type="entry name" value="ALDH-like"/>
    <property type="match status" value="1"/>
</dbReference>
<evidence type="ECO:0000256" key="1">
    <source>
        <dbReference type="ARBA" id="ARBA00004786"/>
    </source>
</evidence>
<dbReference type="Proteomes" id="UP000323707">
    <property type="component" value="Unassembled WGS sequence"/>
</dbReference>
<comment type="catalytic activity">
    <reaction evidence="5">
        <text>L-glutamate 5-semialdehyde + NAD(+) + H2O = L-glutamate + NADH + 2 H(+)</text>
        <dbReference type="Rhea" id="RHEA:30235"/>
        <dbReference type="ChEBI" id="CHEBI:15377"/>
        <dbReference type="ChEBI" id="CHEBI:15378"/>
        <dbReference type="ChEBI" id="CHEBI:29985"/>
        <dbReference type="ChEBI" id="CHEBI:57540"/>
        <dbReference type="ChEBI" id="CHEBI:57945"/>
        <dbReference type="ChEBI" id="CHEBI:58066"/>
        <dbReference type="EC" id="1.2.1.88"/>
    </reaction>
</comment>
<protein>
    <recommendedName>
        <fullName evidence="2">L-glutamate gamma-semialdehyde dehydrogenase</fullName>
        <ecNumber evidence="2">1.2.1.88</ecNumber>
    </recommendedName>
</protein>
<dbReference type="PANTHER" id="PTHR42862:SF1">
    <property type="entry name" value="DELTA-1-PYRROLINE-5-CARBOXYLATE DEHYDROGENASE 2, ISOFORM A-RELATED"/>
    <property type="match status" value="1"/>
</dbReference>
<dbReference type="EMBL" id="VXKE01000005">
    <property type="protein sequence ID" value="KAA8710985.1"/>
    <property type="molecule type" value="Genomic_DNA"/>
</dbReference>
<evidence type="ECO:0000313" key="11">
    <source>
        <dbReference type="EMBL" id="KAA8710985.1"/>
    </source>
</evidence>
<dbReference type="EC" id="1.2.1.88" evidence="2"/>
<dbReference type="FunFam" id="3.40.309.10:FF:000005">
    <property type="entry name" value="1-pyrroline-5-carboxylate dehydrogenase 1"/>
    <property type="match status" value="1"/>
</dbReference>
<dbReference type="GO" id="GO:0003842">
    <property type="term" value="F:L-glutamate gamma-semialdehyde dehydrogenase activity"/>
    <property type="evidence" value="ECO:0007669"/>
    <property type="project" value="UniProtKB-EC"/>
</dbReference>
<dbReference type="InterPro" id="IPR029041">
    <property type="entry name" value="FAD-linked_oxidoreductase-like"/>
</dbReference>
<dbReference type="RefSeq" id="WP_150336774.1">
    <property type="nucleotide sequence ID" value="NZ_JAERIX010000058.1"/>
</dbReference>
<dbReference type="AlphaFoldDB" id="A0A5M9QV57"/>